<protein>
    <submittedName>
        <fullName evidence="2">Uncharacterized protein</fullName>
    </submittedName>
</protein>
<feature type="compositionally biased region" description="Polar residues" evidence="1">
    <location>
        <begin position="226"/>
        <end position="241"/>
    </location>
</feature>
<feature type="compositionally biased region" description="Polar residues" evidence="1">
    <location>
        <begin position="100"/>
        <end position="110"/>
    </location>
</feature>
<dbReference type="InParanoid" id="A0A0C3B8P2"/>
<feature type="compositionally biased region" description="Basic and acidic residues" evidence="1">
    <location>
        <begin position="245"/>
        <end position="255"/>
    </location>
</feature>
<reference evidence="3" key="2">
    <citation type="submission" date="2015-01" db="EMBL/GenBank/DDBJ databases">
        <title>Evolutionary Origins and Diversification of the Mycorrhizal Mutualists.</title>
        <authorList>
            <consortium name="DOE Joint Genome Institute"/>
            <consortium name="Mycorrhizal Genomics Consortium"/>
            <person name="Kohler A."/>
            <person name="Kuo A."/>
            <person name="Nagy L.G."/>
            <person name="Floudas D."/>
            <person name="Copeland A."/>
            <person name="Barry K.W."/>
            <person name="Cichocki N."/>
            <person name="Veneault-Fourrey C."/>
            <person name="LaButti K."/>
            <person name="Lindquist E.A."/>
            <person name="Lipzen A."/>
            <person name="Lundell T."/>
            <person name="Morin E."/>
            <person name="Murat C."/>
            <person name="Riley R."/>
            <person name="Ohm R."/>
            <person name="Sun H."/>
            <person name="Tunlid A."/>
            <person name="Henrissat B."/>
            <person name="Grigoriev I.V."/>
            <person name="Hibbett D.S."/>
            <person name="Martin F."/>
        </authorList>
    </citation>
    <scope>NUCLEOTIDE SEQUENCE [LARGE SCALE GENOMIC DNA]</scope>
    <source>
        <strain evidence="3">F 1598</strain>
    </source>
</reference>
<evidence type="ECO:0000313" key="2">
    <source>
        <dbReference type="EMBL" id="KIM82643.1"/>
    </source>
</evidence>
<organism evidence="2 3">
    <name type="scientific">Piloderma croceum (strain F 1598)</name>
    <dbReference type="NCBI Taxonomy" id="765440"/>
    <lineage>
        <taxon>Eukaryota</taxon>
        <taxon>Fungi</taxon>
        <taxon>Dikarya</taxon>
        <taxon>Basidiomycota</taxon>
        <taxon>Agaricomycotina</taxon>
        <taxon>Agaricomycetes</taxon>
        <taxon>Agaricomycetidae</taxon>
        <taxon>Atheliales</taxon>
        <taxon>Atheliaceae</taxon>
        <taxon>Piloderma</taxon>
    </lineage>
</organism>
<dbReference type="EMBL" id="KN832994">
    <property type="protein sequence ID" value="KIM82643.1"/>
    <property type="molecule type" value="Genomic_DNA"/>
</dbReference>
<gene>
    <name evidence="2" type="ORF">PILCRDRAFT_7986</name>
</gene>
<dbReference type="Proteomes" id="UP000054166">
    <property type="component" value="Unassembled WGS sequence"/>
</dbReference>
<keyword evidence="3" id="KW-1185">Reference proteome</keyword>
<dbReference type="HOGENOM" id="CLU_953491_0_0_1"/>
<reference evidence="2 3" key="1">
    <citation type="submission" date="2014-04" db="EMBL/GenBank/DDBJ databases">
        <authorList>
            <consortium name="DOE Joint Genome Institute"/>
            <person name="Kuo A."/>
            <person name="Tarkka M."/>
            <person name="Buscot F."/>
            <person name="Kohler A."/>
            <person name="Nagy L.G."/>
            <person name="Floudas D."/>
            <person name="Copeland A."/>
            <person name="Barry K.W."/>
            <person name="Cichocki N."/>
            <person name="Veneault-Fourrey C."/>
            <person name="LaButti K."/>
            <person name="Lindquist E.A."/>
            <person name="Lipzen A."/>
            <person name="Lundell T."/>
            <person name="Morin E."/>
            <person name="Murat C."/>
            <person name="Sun H."/>
            <person name="Tunlid A."/>
            <person name="Henrissat B."/>
            <person name="Grigoriev I.V."/>
            <person name="Hibbett D.S."/>
            <person name="Martin F."/>
            <person name="Nordberg H.P."/>
            <person name="Cantor M.N."/>
            <person name="Hua S.X."/>
        </authorList>
    </citation>
    <scope>NUCLEOTIDE SEQUENCE [LARGE SCALE GENOMIC DNA]</scope>
    <source>
        <strain evidence="2 3">F 1598</strain>
    </source>
</reference>
<proteinExistence type="predicted"/>
<feature type="region of interest" description="Disordered" evidence="1">
    <location>
        <begin position="226"/>
        <end position="279"/>
    </location>
</feature>
<evidence type="ECO:0000313" key="3">
    <source>
        <dbReference type="Proteomes" id="UP000054166"/>
    </source>
</evidence>
<name>A0A0C3B8P2_PILCF</name>
<sequence length="292" mass="31873">MDFSAKDLADLATKFQQCKCRADKLVVTYRGYKRGVRQVFLMSMLAYQEECKLAVDSIGVGIVIDPTVLTSLRRLDQAIAHIETLGYTTESDPKEVEPFNSCTQDSSPQGHIQTKCQRVADQLSPRGKAKRRNQVLGSLTDKEHKLHPKMKKWLTVPMPEPCQPCINASYQCWDFLPSESKGACGTCQSCKIKCSLRSQVSVQSGHLQIDSSSTLMFCNSHLSDSDEASQSGAENIAQSGVGNDGGREGKSDHGAIDANNENTKQTVEEVESKGGNASYSNGSSLHCNIMAV</sequence>
<accession>A0A0C3B8P2</accession>
<feature type="region of interest" description="Disordered" evidence="1">
    <location>
        <begin position="91"/>
        <end position="110"/>
    </location>
</feature>
<evidence type="ECO:0000256" key="1">
    <source>
        <dbReference type="SAM" id="MobiDB-lite"/>
    </source>
</evidence>
<dbReference type="AlphaFoldDB" id="A0A0C3B8P2"/>